<dbReference type="EMBL" id="KZ671905">
    <property type="protein sequence ID" value="PPR80313.1"/>
    <property type="molecule type" value="Genomic_DNA"/>
</dbReference>
<organism evidence="1 2">
    <name type="scientific">Gossypium barbadense</name>
    <name type="common">Sea Island cotton</name>
    <name type="synonym">Hibiscus barbadensis</name>
    <dbReference type="NCBI Taxonomy" id="3634"/>
    <lineage>
        <taxon>Eukaryota</taxon>
        <taxon>Viridiplantae</taxon>
        <taxon>Streptophyta</taxon>
        <taxon>Embryophyta</taxon>
        <taxon>Tracheophyta</taxon>
        <taxon>Spermatophyta</taxon>
        <taxon>Magnoliopsida</taxon>
        <taxon>eudicotyledons</taxon>
        <taxon>Gunneridae</taxon>
        <taxon>Pentapetalae</taxon>
        <taxon>rosids</taxon>
        <taxon>malvids</taxon>
        <taxon>Malvales</taxon>
        <taxon>Malvaceae</taxon>
        <taxon>Malvoideae</taxon>
        <taxon>Gossypium</taxon>
    </lineage>
</organism>
<gene>
    <name evidence="1" type="ORF">GOBAR_AA40398</name>
</gene>
<sequence length="100" mass="11970">MEYRRDAEFKNHGLGASTSGCVKWPGVMILTKYDAIKYTPAKFYDIGDAWIKHLEFCIFSTEKTKRKSKRRKRRRKRERIVFDLIPELTALQDPPLRTYW</sequence>
<protein>
    <submittedName>
        <fullName evidence="1">Uncharacterized protein</fullName>
    </submittedName>
</protein>
<name>A0A2P5VN88_GOSBA</name>
<dbReference type="Proteomes" id="UP000239757">
    <property type="component" value="Unassembled WGS sequence"/>
</dbReference>
<evidence type="ECO:0000313" key="1">
    <source>
        <dbReference type="EMBL" id="PPR80313.1"/>
    </source>
</evidence>
<dbReference type="PROSITE" id="PS51257">
    <property type="entry name" value="PROKAR_LIPOPROTEIN"/>
    <property type="match status" value="1"/>
</dbReference>
<accession>A0A2P5VN88</accession>
<dbReference type="AlphaFoldDB" id="A0A2P5VN88"/>
<proteinExistence type="predicted"/>
<evidence type="ECO:0000313" key="2">
    <source>
        <dbReference type="Proteomes" id="UP000239757"/>
    </source>
</evidence>
<reference evidence="1 2" key="1">
    <citation type="submission" date="2015-01" db="EMBL/GenBank/DDBJ databases">
        <title>Genome of allotetraploid Gossypium barbadense reveals genomic plasticity and fiber elongation in cotton evolution.</title>
        <authorList>
            <person name="Chen X."/>
            <person name="Liu X."/>
            <person name="Zhao B."/>
            <person name="Zheng H."/>
            <person name="Hu Y."/>
            <person name="Lu G."/>
            <person name="Yang C."/>
            <person name="Chen J."/>
            <person name="Shan C."/>
            <person name="Zhang L."/>
            <person name="Zhou Y."/>
            <person name="Wang L."/>
            <person name="Guo W."/>
            <person name="Bai Y."/>
            <person name="Ruan J."/>
            <person name="Shangguan X."/>
            <person name="Mao Y."/>
            <person name="Jiang J."/>
            <person name="Zhu Y."/>
            <person name="Lei J."/>
            <person name="Kang H."/>
            <person name="Chen S."/>
            <person name="He X."/>
            <person name="Wang R."/>
            <person name="Wang Y."/>
            <person name="Chen J."/>
            <person name="Wang L."/>
            <person name="Yu S."/>
            <person name="Wang B."/>
            <person name="Wei J."/>
            <person name="Song S."/>
            <person name="Lu X."/>
            <person name="Gao Z."/>
            <person name="Gu W."/>
            <person name="Deng X."/>
            <person name="Ma D."/>
            <person name="Wang S."/>
            <person name="Liang W."/>
            <person name="Fang L."/>
            <person name="Cai C."/>
            <person name="Zhu X."/>
            <person name="Zhou B."/>
            <person name="Zhang Y."/>
            <person name="Chen Z."/>
            <person name="Xu S."/>
            <person name="Zhu R."/>
            <person name="Wang S."/>
            <person name="Zhang T."/>
            <person name="Zhao G."/>
        </authorList>
    </citation>
    <scope>NUCLEOTIDE SEQUENCE [LARGE SCALE GENOMIC DNA]</scope>
    <source>
        <strain evidence="2">cv. Xinhai21</strain>
        <tissue evidence="1">Leaf</tissue>
    </source>
</reference>